<feature type="non-terminal residue" evidence="2">
    <location>
        <position position="1"/>
    </location>
</feature>
<dbReference type="AlphaFoldDB" id="A0A8S3AZN2"/>
<gene>
    <name evidence="2" type="ORF">BYL167_LOCUS46326</name>
</gene>
<protein>
    <submittedName>
        <fullName evidence="2">Uncharacterized protein</fullName>
    </submittedName>
</protein>
<dbReference type="EMBL" id="CAJOBH010130857">
    <property type="protein sequence ID" value="CAF4756533.1"/>
    <property type="molecule type" value="Genomic_DNA"/>
</dbReference>
<organism evidence="2 3">
    <name type="scientific">Rotaria magnacalcarata</name>
    <dbReference type="NCBI Taxonomy" id="392030"/>
    <lineage>
        <taxon>Eukaryota</taxon>
        <taxon>Metazoa</taxon>
        <taxon>Spiralia</taxon>
        <taxon>Gnathifera</taxon>
        <taxon>Rotifera</taxon>
        <taxon>Eurotatoria</taxon>
        <taxon>Bdelloidea</taxon>
        <taxon>Philodinida</taxon>
        <taxon>Philodinidae</taxon>
        <taxon>Rotaria</taxon>
    </lineage>
</organism>
<sequence length="671" mass="71208">MYSSTTLQSLTADTTVTSSASIAPTTTNYFQQSSDSLLSTSSQLTSQSTFSFTPTTQSGLTQAETSYASDSTGQISSQMLRTDTILLTTATQQPNQSMQTSFNPASIQTQTTTLEQNSASQISTETITMASTTVTQMSSSTPTGLFTSMDITSMATELGQSSLPAKIYETSESLLTTASSITISGELSTGESYATPSDLHTATTIVSTFGMIITSTLHEDSTNEQSLQASSLTTNALLTNAYVESSSITSIPTVDSSIQSTNLLQTIFDSTMSQIDLSKTSTEYNSQISTLTTTIPTNEYITSSAIPITEQIRMTALINQNSTDANTITNNNIFTIQTTEESSTMPNNDYTSSMDLLEPLSTETGKTSLISDTTLSTQMNKISDSNTEPISLSTYENVFSSINPITYTGTTSTIMSVDTTLKIQLPTSIETSISSSSSTLDIITSSNSQSATAEVATETSYISSFDITTNNINVVSTSHFNLDSSTLSNSPTSKIELTTEVFSTMNSEMLTTLATTFSTVYDQFSSSAQRSSVSSSQPVTTTGVTMVGATTELFVETSSVTSSTLVPSIYDTLSYQTFSSVEPSSPLSTLSSVTLEMISTTLKPAISTTNLNLNTDLITSEPITNQSTSQINEATSTAADTSITNTIENTSNLNAYSTLLLSSSTLADRIN</sequence>
<evidence type="ECO:0000313" key="3">
    <source>
        <dbReference type="Proteomes" id="UP000681967"/>
    </source>
</evidence>
<feature type="compositionally biased region" description="Low complexity" evidence="1">
    <location>
        <begin position="49"/>
        <end position="58"/>
    </location>
</feature>
<feature type="region of interest" description="Disordered" evidence="1">
    <location>
        <begin position="49"/>
        <end position="74"/>
    </location>
</feature>
<feature type="compositionally biased region" description="Polar residues" evidence="1">
    <location>
        <begin position="59"/>
        <end position="74"/>
    </location>
</feature>
<evidence type="ECO:0000256" key="1">
    <source>
        <dbReference type="SAM" id="MobiDB-lite"/>
    </source>
</evidence>
<accession>A0A8S3AZN2</accession>
<evidence type="ECO:0000313" key="2">
    <source>
        <dbReference type="EMBL" id="CAF4756533.1"/>
    </source>
</evidence>
<proteinExistence type="predicted"/>
<comment type="caution">
    <text evidence="2">The sequence shown here is derived from an EMBL/GenBank/DDBJ whole genome shotgun (WGS) entry which is preliminary data.</text>
</comment>
<name>A0A8S3AZN2_9BILA</name>
<reference evidence="2" key="1">
    <citation type="submission" date="2021-02" db="EMBL/GenBank/DDBJ databases">
        <authorList>
            <person name="Nowell W R."/>
        </authorList>
    </citation>
    <scope>NUCLEOTIDE SEQUENCE</scope>
</reference>
<dbReference type="Proteomes" id="UP000681967">
    <property type="component" value="Unassembled WGS sequence"/>
</dbReference>